<accession>A0A183UZC7</accession>
<dbReference type="Proteomes" id="UP000050794">
    <property type="component" value="Unassembled WGS sequence"/>
</dbReference>
<dbReference type="InterPro" id="IPR029044">
    <property type="entry name" value="Nucleotide-diphossugar_trans"/>
</dbReference>
<dbReference type="AlphaFoldDB" id="A0A183UZC7"/>
<dbReference type="EMBL" id="UYWY01021928">
    <property type="protein sequence ID" value="VDM45168.1"/>
    <property type="molecule type" value="Genomic_DNA"/>
</dbReference>
<proteinExistence type="predicted"/>
<evidence type="ECO:0000313" key="3">
    <source>
        <dbReference type="WBParaSite" id="TCNE_0001384701-mRNA-1"/>
    </source>
</evidence>
<reference evidence="1 2" key="2">
    <citation type="submission" date="2018-11" db="EMBL/GenBank/DDBJ databases">
        <authorList>
            <consortium name="Pathogen Informatics"/>
        </authorList>
    </citation>
    <scope>NUCLEOTIDE SEQUENCE [LARGE SCALE GENOMIC DNA]</scope>
</reference>
<organism evidence="2 3">
    <name type="scientific">Toxocara canis</name>
    <name type="common">Canine roundworm</name>
    <dbReference type="NCBI Taxonomy" id="6265"/>
    <lineage>
        <taxon>Eukaryota</taxon>
        <taxon>Metazoa</taxon>
        <taxon>Ecdysozoa</taxon>
        <taxon>Nematoda</taxon>
        <taxon>Chromadorea</taxon>
        <taxon>Rhabditida</taxon>
        <taxon>Spirurina</taxon>
        <taxon>Ascaridomorpha</taxon>
        <taxon>Ascaridoidea</taxon>
        <taxon>Toxocaridae</taxon>
        <taxon>Toxocara</taxon>
    </lineage>
</organism>
<dbReference type="Pfam" id="PF03314">
    <property type="entry name" value="DUF273"/>
    <property type="match status" value="2"/>
</dbReference>
<dbReference type="Gene3D" id="3.90.550.10">
    <property type="entry name" value="Spore Coat Polysaccharide Biosynthesis Protein SpsA, Chain A"/>
    <property type="match status" value="1"/>
</dbReference>
<dbReference type="WBParaSite" id="TCNE_0001384701-mRNA-1">
    <property type="protein sequence ID" value="TCNE_0001384701-mRNA-1"/>
    <property type="gene ID" value="TCNE_0001384701"/>
</dbReference>
<reference evidence="3" key="1">
    <citation type="submission" date="2016-06" db="UniProtKB">
        <authorList>
            <consortium name="WormBaseParasite"/>
        </authorList>
    </citation>
    <scope>IDENTIFICATION</scope>
</reference>
<sequence>MPGGAYSTELLRLYKVALSTVKCYAASTNYDLKIVDVFNDKRVAKSCIHKSIYFRKHCAVAAYLNETDWMMVMDADTGVVNPNHCIEEYIDERVNMVFYERFFNWEIMSGNYLGAFLETIYPRSTQEYKNCQAIWFQSKGYDTYMPFVACVRIYLGAVRLWPGKLRLLRRAHGMARDWYHTGDAWCEVDFMIHGWKANKIGENGWQSPFTAVPDPSKCGAHYDGWSWRPEKRVSVSTIREMLQQAERSSADAVPKKYMTIPFYSQPDIANCYPECEKGSSAV</sequence>
<gene>
    <name evidence="1" type="ORF">TCNE_LOCUS13847</name>
</gene>
<evidence type="ECO:0000313" key="1">
    <source>
        <dbReference type="EMBL" id="VDM45168.1"/>
    </source>
</evidence>
<name>A0A183UZC7_TOXCA</name>
<dbReference type="PANTHER" id="PTHR31562">
    <property type="entry name" value="PROTEIN CBG18972"/>
    <property type="match status" value="1"/>
</dbReference>
<dbReference type="PANTHER" id="PTHR31562:SF8">
    <property type="entry name" value="ALPHA-1,6-MANNOSYLTRANSFERASE"/>
    <property type="match status" value="1"/>
</dbReference>
<dbReference type="InterPro" id="IPR004988">
    <property type="entry name" value="DUF273"/>
</dbReference>
<keyword evidence="2" id="KW-1185">Reference proteome</keyword>
<protein>
    <submittedName>
        <fullName evidence="3">Glycosyltransferase</fullName>
    </submittedName>
</protein>
<evidence type="ECO:0000313" key="2">
    <source>
        <dbReference type="Proteomes" id="UP000050794"/>
    </source>
</evidence>